<sequence>MVAVAACQTRHVEQLIVSVEQDHLERLIKSPIAGIAELIWNGLDADASTVSVDLATNAMGGVESVTITDDGTGITLHQVQRYFSHLGGSWKKTTTQTDRGRLLHGCSGQGRWAAYGVGEVVRWTSVADDVQNNRMQIEITGRRSALREFSVGEPTPAPDESTGTTVEITNLTDAAQKALLRTETVDELTATLALYLRQYPVKVLWQGAPLDPTRLQVGLHEAVLEVEGLAGVGLTVIEWSQPVKRALHLCDQSGTSLFQLQPGIRAPGFEFTAYITWDGFRGSIADLALAEMGREPLASIVDAAKDELKRYFKERANERGSVLLKNWKDEHSYPFADEPRTTIERAERNLFDLVAVATAPVVETADPRSRKLSLRLLREAIEKSPGSVHEVLREVLDLPPERLAELTELIERTSLSSIITAARHITDRLDFLNGLEEIVFDRELKKRFLERSQLHRILASETWVFREEYALTADDVTLKTALRDHIGLLGRDDLTPAEAESDEVLDETGRRVVVDMMLSRVVEHRRNHREHIVIELKRPNVHVGLDQFGQIQNYATAVIEDSRFARIDCRWEFWIIGDTLKPAVEKMANQKGREPGVVVDGDNFVVRAVTWAEVIQEARHRLDFVRRALDYQSTSDTGIQYLQRAHGKYLPDILTATTVPPPRIGAEAETAR</sequence>
<protein>
    <submittedName>
        <fullName evidence="1">ATP-binding protein</fullName>
    </submittedName>
</protein>
<evidence type="ECO:0000313" key="1">
    <source>
        <dbReference type="EMBL" id="GAA0583323.1"/>
    </source>
</evidence>
<name>A0ABP3Q9J0_9ACTN</name>
<dbReference type="Pfam" id="PF13589">
    <property type="entry name" value="HATPase_c_3"/>
    <property type="match status" value="1"/>
</dbReference>
<proteinExistence type="predicted"/>
<evidence type="ECO:0000313" key="2">
    <source>
        <dbReference type="Proteomes" id="UP001501427"/>
    </source>
</evidence>
<comment type="caution">
    <text evidence="1">The sequence shown here is derived from an EMBL/GenBank/DDBJ whole genome shotgun (WGS) entry which is preliminary data.</text>
</comment>
<gene>
    <name evidence="1" type="ORF">GCM10009546_52150</name>
</gene>
<keyword evidence="1" id="KW-0547">Nucleotide-binding</keyword>
<dbReference type="InterPro" id="IPR036890">
    <property type="entry name" value="HATPase_C_sf"/>
</dbReference>
<dbReference type="EMBL" id="BAAAHD010000056">
    <property type="protein sequence ID" value="GAA0583323.1"/>
    <property type="molecule type" value="Genomic_DNA"/>
</dbReference>
<keyword evidence="1" id="KW-0067">ATP-binding</keyword>
<dbReference type="Proteomes" id="UP001501427">
    <property type="component" value="Unassembled WGS sequence"/>
</dbReference>
<dbReference type="SUPFAM" id="SSF55874">
    <property type="entry name" value="ATPase domain of HSP90 chaperone/DNA topoisomerase II/histidine kinase"/>
    <property type="match status" value="1"/>
</dbReference>
<reference evidence="2" key="1">
    <citation type="journal article" date="2019" name="Int. J. Syst. Evol. Microbiol.">
        <title>The Global Catalogue of Microorganisms (GCM) 10K type strain sequencing project: providing services to taxonomists for standard genome sequencing and annotation.</title>
        <authorList>
            <consortium name="The Broad Institute Genomics Platform"/>
            <consortium name="The Broad Institute Genome Sequencing Center for Infectious Disease"/>
            <person name="Wu L."/>
            <person name="Ma J."/>
        </authorList>
    </citation>
    <scope>NUCLEOTIDE SEQUENCE [LARGE SCALE GENOMIC DNA]</scope>
    <source>
        <strain evidence="2">JCM 10667</strain>
    </source>
</reference>
<accession>A0ABP3Q9J0</accession>
<keyword evidence="2" id="KW-1185">Reference proteome</keyword>
<dbReference type="Gene3D" id="3.30.565.10">
    <property type="entry name" value="Histidine kinase-like ATPase, C-terminal domain"/>
    <property type="match status" value="1"/>
</dbReference>
<organism evidence="1 2">
    <name type="scientific">Actinomadura livida</name>
    <dbReference type="NCBI Taxonomy" id="79909"/>
    <lineage>
        <taxon>Bacteria</taxon>
        <taxon>Bacillati</taxon>
        <taxon>Actinomycetota</taxon>
        <taxon>Actinomycetes</taxon>
        <taxon>Streptosporangiales</taxon>
        <taxon>Thermomonosporaceae</taxon>
        <taxon>Actinomadura</taxon>
    </lineage>
</organism>
<dbReference type="GO" id="GO:0005524">
    <property type="term" value="F:ATP binding"/>
    <property type="evidence" value="ECO:0007669"/>
    <property type="project" value="UniProtKB-KW"/>
</dbReference>